<dbReference type="VEuPathDB" id="FungiDB:HMPREF1541_06623"/>
<gene>
    <name evidence="2" type="ORF">HMPREF1541_06623</name>
</gene>
<dbReference type="AlphaFoldDB" id="W2RPY7"/>
<evidence type="ECO:0000313" key="3">
    <source>
        <dbReference type="Proteomes" id="UP000030752"/>
    </source>
</evidence>
<dbReference type="GeneID" id="19973962"/>
<dbReference type="EMBL" id="KB822722">
    <property type="protein sequence ID" value="ETN38586.1"/>
    <property type="molecule type" value="Genomic_DNA"/>
</dbReference>
<name>W2RPY7_CYPE1</name>
<organism evidence="2 3">
    <name type="scientific">Cyphellophora europaea (strain CBS 101466)</name>
    <name type="common">Phialophora europaea</name>
    <dbReference type="NCBI Taxonomy" id="1220924"/>
    <lineage>
        <taxon>Eukaryota</taxon>
        <taxon>Fungi</taxon>
        <taxon>Dikarya</taxon>
        <taxon>Ascomycota</taxon>
        <taxon>Pezizomycotina</taxon>
        <taxon>Eurotiomycetes</taxon>
        <taxon>Chaetothyriomycetidae</taxon>
        <taxon>Chaetothyriales</taxon>
        <taxon>Cyphellophoraceae</taxon>
        <taxon>Cyphellophora</taxon>
    </lineage>
</organism>
<dbReference type="InParanoid" id="W2RPY7"/>
<dbReference type="OrthoDB" id="5229512at2759"/>
<dbReference type="RefSeq" id="XP_008719175.1">
    <property type="nucleotide sequence ID" value="XM_008720953.1"/>
</dbReference>
<protein>
    <submittedName>
        <fullName evidence="2">Uncharacterized protein</fullName>
    </submittedName>
</protein>
<feature type="compositionally biased region" description="Basic and acidic residues" evidence="1">
    <location>
        <begin position="302"/>
        <end position="313"/>
    </location>
</feature>
<dbReference type="PANTHER" id="PTHR42085">
    <property type="entry name" value="F-BOX DOMAIN-CONTAINING PROTEIN"/>
    <property type="match status" value="1"/>
</dbReference>
<proteinExistence type="predicted"/>
<sequence length="313" mass="34932">MSSPPTKPFPFLSLPPEVRNKVYSHLLPESIGLFLNSPNKPNDAPPLDLATTHLSSPSAAFTDSPLTYTICDWRYRHTPRYLTNATRPPVRELAMTCRLAHSELLPTLLSRLHLRCESVAQACVFAARVGPSLAAEIRELTVRAPFTSLVPADTWLEADEASKEAAGREVLGWVRVLARFVPGVRVLTLHDVPRNPERREEWGTVWDPWQLPVLKEVERAWEGLVPTTGRQSGWRGGSVVVWKMEADLVEAEKGKPRKQEGDPLGDGEVRFMDFGAEWMAYLRDQDGGRDAAAAGGEASNLSRRERVVRQPWG</sequence>
<keyword evidence="3" id="KW-1185">Reference proteome</keyword>
<evidence type="ECO:0000256" key="1">
    <source>
        <dbReference type="SAM" id="MobiDB-lite"/>
    </source>
</evidence>
<accession>W2RPY7</accession>
<reference evidence="2 3" key="1">
    <citation type="submission" date="2013-03" db="EMBL/GenBank/DDBJ databases">
        <title>The Genome Sequence of Phialophora europaea CBS 101466.</title>
        <authorList>
            <consortium name="The Broad Institute Genomics Platform"/>
            <person name="Cuomo C."/>
            <person name="de Hoog S."/>
            <person name="Gorbushina A."/>
            <person name="Walker B."/>
            <person name="Young S.K."/>
            <person name="Zeng Q."/>
            <person name="Gargeya S."/>
            <person name="Fitzgerald M."/>
            <person name="Haas B."/>
            <person name="Abouelleil A."/>
            <person name="Allen A.W."/>
            <person name="Alvarado L."/>
            <person name="Arachchi H.M."/>
            <person name="Berlin A.M."/>
            <person name="Chapman S.B."/>
            <person name="Gainer-Dewar J."/>
            <person name="Goldberg J."/>
            <person name="Griggs A."/>
            <person name="Gujja S."/>
            <person name="Hansen M."/>
            <person name="Howarth C."/>
            <person name="Imamovic A."/>
            <person name="Ireland A."/>
            <person name="Larimer J."/>
            <person name="McCowan C."/>
            <person name="Murphy C."/>
            <person name="Pearson M."/>
            <person name="Poon T.W."/>
            <person name="Priest M."/>
            <person name="Roberts A."/>
            <person name="Saif S."/>
            <person name="Shea T."/>
            <person name="Sisk P."/>
            <person name="Sykes S."/>
            <person name="Wortman J."/>
            <person name="Nusbaum C."/>
            <person name="Birren B."/>
        </authorList>
    </citation>
    <scope>NUCLEOTIDE SEQUENCE [LARGE SCALE GENOMIC DNA]</scope>
    <source>
        <strain evidence="2 3">CBS 101466</strain>
    </source>
</reference>
<evidence type="ECO:0000313" key="2">
    <source>
        <dbReference type="EMBL" id="ETN38586.1"/>
    </source>
</evidence>
<dbReference type="PANTHER" id="PTHR42085:SF8">
    <property type="entry name" value="F-BOX DOMAIN-CONTAINING PROTEIN"/>
    <property type="match status" value="1"/>
</dbReference>
<dbReference type="HOGENOM" id="CLU_888576_0_0_1"/>
<dbReference type="InterPro" id="IPR038883">
    <property type="entry name" value="AN11006-like"/>
</dbReference>
<feature type="region of interest" description="Disordered" evidence="1">
    <location>
        <begin position="288"/>
        <end position="313"/>
    </location>
</feature>
<dbReference type="Proteomes" id="UP000030752">
    <property type="component" value="Unassembled WGS sequence"/>
</dbReference>